<feature type="compositionally biased region" description="Polar residues" evidence="1">
    <location>
        <begin position="657"/>
        <end position="666"/>
    </location>
</feature>
<feature type="compositionally biased region" description="Polar residues" evidence="1">
    <location>
        <begin position="628"/>
        <end position="642"/>
    </location>
</feature>
<dbReference type="InterPro" id="IPR036869">
    <property type="entry name" value="J_dom_sf"/>
</dbReference>
<dbReference type="Pfam" id="PF13181">
    <property type="entry name" value="TPR_8"/>
    <property type="match status" value="1"/>
</dbReference>
<accession>A0A2P2K7A2</accession>
<dbReference type="EMBL" id="GGEC01021073">
    <property type="protein sequence ID" value="MBX01557.1"/>
    <property type="molecule type" value="Transcribed_RNA"/>
</dbReference>
<evidence type="ECO:0000259" key="2">
    <source>
        <dbReference type="PROSITE" id="PS50076"/>
    </source>
</evidence>
<feature type="compositionally biased region" description="Low complexity" evidence="1">
    <location>
        <begin position="57"/>
        <end position="75"/>
    </location>
</feature>
<name>A0A2P2K7A2_RHIMU</name>
<dbReference type="SUPFAM" id="SSF48452">
    <property type="entry name" value="TPR-like"/>
    <property type="match status" value="3"/>
</dbReference>
<dbReference type="SUPFAM" id="SSF46565">
    <property type="entry name" value="Chaperone J-domain"/>
    <property type="match status" value="1"/>
</dbReference>
<dbReference type="InterPro" id="IPR018253">
    <property type="entry name" value="DnaJ_domain_CS"/>
</dbReference>
<dbReference type="Gene3D" id="1.10.287.110">
    <property type="entry name" value="DnaJ domain"/>
    <property type="match status" value="1"/>
</dbReference>
<organism evidence="3">
    <name type="scientific">Rhizophora mucronata</name>
    <name type="common">Asiatic mangrove</name>
    <dbReference type="NCBI Taxonomy" id="61149"/>
    <lineage>
        <taxon>Eukaryota</taxon>
        <taxon>Viridiplantae</taxon>
        <taxon>Streptophyta</taxon>
        <taxon>Embryophyta</taxon>
        <taxon>Tracheophyta</taxon>
        <taxon>Spermatophyta</taxon>
        <taxon>Magnoliopsida</taxon>
        <taxon>eudicotyledons</taxon>
        <taxon>Gunneridae</taxon>
        <taxon>Pentapetalae</taxon>
        <taxon>rosids</taxon>
        <taxon>fabids</taxon>
        <taxon>Malpighiales</taxon>
        <taxon>Rhizophoraceae</taxon>
        <taxon>Rhizophora</taxon>
    </lineage>
</organism>
<feature type="region of interest" description="Disordered" evidence="1">
    <location>
        <begin position="609"/>
        <end position="666"/>
    </location>
</feature>
<dbReference type="PROSITE" id="PS00636">
    <property type="entry name" value="DNAJ_1"/>
    <property type="match status" value="1"/>
</dbReference>
<dbReference type="InterPro" id="IPR011990">
    <property type="entry name" value="TPR-like_helical_dom_sf"/>
</dbReference>
<dbReference type="SMART" id="SM00271">
    <property type="entry name" value="DnaJ"/>
    <property type="match status" value="1"/>
</dbReference>
<dbReference type="PROSITE" id="PS50076">
    <property type="entry name" value="DNAJ_2"/>
    <property type="match status" value="1"/>
</dbReference>
<feature type="compositionally biased region" description="Polar residues" evidence="1">
    <location>
        <begin position="29"/>
        <end position="38"/>
    </location>
</feature>
<dbReference type="PRINTS" id="PR00625">
    <property type="entry name" value="JDOMAIN"/>
</dbReference>
<feature type="compositionally biased region" description="Polar residues" evidence="1">
    <location>
        <begin position="76"/>
        <end position="89"/>
    </location>
</feature>
<dbReference type="Pfam" id="PF00226">
    <property type="entry name" value="DnaJ"/>
    <property type="match status" value="1"/>
</dbReference>
<reference evidence="3" key="1">
    <citation type="submission" date="2018-02" db="EMBL/GenBank/DDBJ databases">
        <title>Rhizophora mucronata_Transcriptome.</title>
        <authorList>
            <person name="Meera S.P."/>
            <person name="Sreeshan A."/>
            <person name="Augustine A."/>
        </authorList>
    </citation>
    <scope>NUCLEOTIDE SEQUENCE</scope>
    <source>
        <tissue evidence="3">Leaf</tissue>
    </source>
</reference>
<dbReference type="InterPro" id="IPR019734">
    <property type="entry name" value="TPR_rpt"/>
</dbReference>
<dbReference type="InterPro" id="IPR001623">
    <property type="entry name" value="DnaJ_domain"/>
</dbReference>
<dbReference type="Gene3D" id="1.25.40.10">
    <property type="entry name" value="Tetratricopeptide repeat domain"/>
    <property type="match status" value="3"/>
</dbReference>
<feature type="domain" description="J" evidence="2">
    <location>
        <begin position="1223"/>
        <end position="1308"/>
    </location>
</feature>
<sequence>MSSAFLDTGAPIQNPDPNGQFSHPLISSFIESYLNSNPGAEPTQLPKNRLSDPMKPSSFGDSNSGFSGSSARGANVSFTSPSVSRTSGRGLSRPRFVKVRKQSGSQIPKPATETGEVPGFNPFRHVLGRVEPVSSGNEAFMFEANRSDLGDKRVVEGIRNLRIGCENDVLDSNSNVSDMTGFVFGRDCSKSSVMDVKLEKLSIDDSGQFADGRSKLSANSEVNFGLRSGGNVDDTATGRSADSGLSYELKKKLNVATNGDSDNGSGGRVTFGASDRKMFGLKSDEIGRDMFVKTSENLLPDQIKNLNINDQVDANNAGTRTSEKDSDVYGSRERAMGYGSGERETLQSNKMGCNINLESVAREPSCHAGAMFSSSQISEKDLQTGKKGDMKFPVCAEGFPAEFIFKGGLQGNNTSGSQVPIGQHKVDTQTDLSSGGLAGGTAFGVPSTQRPEMPDMFIFTSKQENVKSPFVEFKTPNQWGSLFSSQKPEFGAKLKGSKVKKEKGKLKQPTKVHLCPGHDFVSNASCFQHVPQVLESYSPMDISPYQVIASESDISRETSVTSEELFSHDNQYASAGSQQTVMSDAIDEDLAAMTQHMTINGEDVLCGETEHDSSKHFSDKVTGVESYPEQSISGAETESFKSASEELDSISEGAVTSAENEASLSTNIERQDRGIWTQFGSAASSEFIGGSGFTFAASSSGQALPKRYQKKKDSRAKAVHDSYHFTKDTQFQDVSSSLQFSPLPTSSLPLAPEDGKKVANSLGTVGDNYEVHGQESRQESFSTTAASTAAQEACEKWRLRGNQAYKNGDLSKAEECYTQGLNCVSRSETSRSCLRALMLCYSNRAATRMSLGRMRDALEDCQAAADIDPNFLRVQVRAANCHLALGEVEHALQYFNKCLQLGTDVCVDRKIAVEASEGLQKAQKFSKLMQHSAELLQRKTSDDAVRALEVIVEALSISSYSEKLLEMKAKSLFMLRKYEDVIQLCEQTLDLAKKNSPSARANCQLPDMDDSALTENSSFLLWRCCLIVKSYFYLGKLEEAISSLEKHDKLTTKSWPKTVSKTLESSIPLAPTVRALLQHKTAGNEAFQAGRHSEAIERYTAALSHNVESRPFAAICFCNRAAAYKALGQITDAIADCSLAIALDGNYLKAISRRATLYEMIRDYGQSATDLQRLVAVLTKQVEKEVNQSGTSDRSTNLANDLRQARLHLSTIEEASRNDIPLDMYLILGIEPSASAAEIKKAYRKAALRHHPDKAGQALARSENADDALWKEIGEEVHKDADRLFKMIGEAYAVLSDPTKRYQYDLEEETRNAPKKHNGSSTYRMHMDAQNYPFERTGSRRQWRKVWRSYGR</sequence>
<dbReference type="CDD" id="cd06257">
    <property type="entry name" value="DnaJ"/>
    <property type="match status" value="1"/>
</dbReference>
<evidence type="ECO:0000313" key="3">
    <source>
        <dbReference type="EMBL" id="MBX01557.1"/>
    </source>
</evidence>
<evidence type="ECO:0000256" key="1">
    <source>
        <dbReference type="SAM" id="MobiDB-lite"/>
    </source>
</evidence>
<proteinExistence type="predicted"/>
<dbReference type="SMART" id="SM00028">
    <property type="entry name" value="TPR"/>
    <property type="match status" value="7"/>
</dbReference>
<feature type="region of interest" description="Disordered" evidence="1">
    <location>
        <begin position="1"/>
        <end position="118"/>
    </location>
</feature>
<dbReference type="PANTHER" id="PTHR45181:SF4">
    <property type="entry name" value="HEAT SHOCK PROTEIN DNAJ WITH TETRATRICOPEPTIDE REPEAT-CONTAINING PROTEIN"/>
    <property type="match status" value="1"/>
</dbReference>
<protein>
    <submittedName>
        <fullName evidence="3">Uncharacterized protein LOC105648311 isoform X1</fullName>
    </submittedName>
</protein>
<dbReference type="PANTHER" id="PTHR45181">
    <property type="entry name" value="HEAT SHOCK PROTEIN DNAJ WITH TETRATRICOPEPTIDE REPEAT-CONTAINING PROTEIN"/>
    <property type="match status" value="1"/>
</dbReference>
<feature type="compositionally biased region" description="Basic and acidic residues" evidence="1">
    <location>
        <begin position="609"/>
        <end position="619"/>
    </location>
</feature>
<dbReference type="Pfam" id="PF13432">
    <property type="entry name" value="TPR_16"/>
    <property type="match status" value="1"/>
</dbReference>